<dbReference type="AlphaFoldDB" id="A0AAU7QE19"/>
<gene>
    <name evidence="9" type="ORF">ABK905_07530</name>
</gene>
<dbReference type="GO" id="GO:0005886">
    <property type="term" value="C:plasma membrane"/>
    <property type="evidence" value="ECO:0007669"/>
    <property type="project" value="UniProtKB-SubCell"/>
</dbReference>
<evidence type="ECO:0000256" key="4">
    <source>
        <dbReference type="ARBA" id="ARBA00022519"/>
    </source>
</evidence>
<name>A0AAU7QE19_9GAMM</name>
<keyword evidence="5 8" id="KW-0812">Transmembrane</keyword>
<feature type="transmembrane region" description="Helical" evidence="8">
    <location>
        <begin position="40"/>
        <end position="62"/>
    </location>
</feature>
<evidence type="ECO:0000256" key="8">
    <source>
        <dbReference type="SAM" id="Phobius"/>
    </source>
</evidence>
<protein>
    <submittedName>
        <fullName evidence="9">GhoT/OrtT family toxin</fullName>
    </submittedName>
</protein>
<organism evidence="9">
    <name type="scientific">Acerihabitans sp. KWT182</name>
    <dbReference type="NCBI Taxonomy" id="3157919"/>
    <lineage>
        <taxon>Bacteria</taxon>
        <taxon>Pseudomonadati</taxon>
        <taxon>Pseudomonadota</taxon>
        <taxon>Gammaproteobacteria</taxon>
        <taxon>Enterobacterales</taxon>
        <taxon>Pectobacteriaceae</taxon>
        <taxon>Acerihabitans</taxon>
    </lineage>
</organism>
<dbReference type="EMBL" id="CP157947">
    <property type="protein sequence ID" value="XBS70902.1"/>
    <property type="molecule type" value="Genomic_DNA"/>
</dbReference>
<comment type="subcellular location">
    <subcellularLocation>
        <location evidence="1">Cell inner membrane</location>
        <topology evidence="1">Multi-pass membrane protein</topology>
    </subcellularLocation>
</comment>
<dbReference type="InterPro" id="IPR019689">
    <property type="entry name" value="Toxin_GhoT/OrtT"/>
</dbReference>
<evidence type="ECO:0000256" key="2">
    <source>
        <dbReference type="ARBA" id="ARBA00010408"/>
    </source>
</evidence>
<evidence type="ECO:0000256" key="1">
    <source>
        <dbReference type="ARBA" id="ARBA00004429"/>
    </source>
</evidence>
<keyword evidence="7 8" id="KW-0472">Membrane</keyword>
<accession>A0AAU7QE19</accession>
<reference evidence="9" key="1">
    <citation type="submission" date="2024-06" db="EMBL/GenBank/DDBJ databases">
        <authorList>
            <person name="Coelho C."/>
            <person name="Bento M."/>
            <person name="Garcia E."/>
            <person name="Camelo A."/>
            <person name="Brandao I."/>
            <person name="Espirito Santo C."/>
            <person name="Trovao J."/>
            <person name="Verissimo A."/>
            <person name="Costa J."/>
            <person name="Tiago I."/>
        </authorList>
    </citation>
    <scope>NUCLEOTIDE SEQUENCE</scope>
    <source>
        <strain evidence="9">KWT182</strain>
    </source>
</reference>
<keyword evidence="6 8" id="KW-1133">Transmembrane helix</keyword>
<proteinExistence type="inferred from homology"/>
<feature type="transmembrane region" description="Helical" evidence="8">
    <location>
        <begin position="12"/>
        <end position="28"/>
    </location>
</feature>
<keyword evidence="4" id="KW-0997">Cell inner membrane</keyword>
<evidence type="ECO:0000256" key="5">
    <source>
        <dbReference type="ARBA" id="ARBA00022692"/>
    </source>
</evidence>
<evidence type="ECO:0000256" key="7">
    <source>
        <dbReference type="ARBA" id="ARBA00023136"/>
    </source>
</evidence>
<evidence type="ECO:0000256" key="6">
    <source>
        <dbReference type="ARBA" id="ARBA00022989"/>
    </source>
</evidence>
<keyword evidence="3" id="KW-1003">Cell membrane</keyword>
<sequence length="63" mass="7024">MDIEMATGWEYIKLIYSLGAIAAGFLTYRVSCDPSMKIRLLCAVLIALTWPLSFPIVVAFLLL</sequence>
<comment type="similarity">
    <text evidence="2">Belongs to the GhoT/OrtT toxin family.</text>
</comment>
<dbReference type="Pfam" id="PF10753">
    <property type="entry name" value="Toxin_GhoT_OrtT"/>
    <property type="match status" value="1"/>
</dbReference>
<evidence type="ECO:0000313" key="9">
    <source>
        <dbReference type="EMBL" id="XBS70902.1"/>
    </source>
</evidence>
<evidence type="ECO:0000256" key="3">
    <source>
        <dbReference type="ARBA" id="ARBA00022475"/>
    </source>
</evidence>